<protein>
    <submittedName>
        <fullName evidence="1">Uncharacterized protein</fullName>
    </submittedName>
</protein>
<accession>A0A499VT71</accession>
<organism evidence="1">
    <name type="scientific">Streptomyces avermitilis</name>
    <dbReference type="NCBI Taxonomy" id="33903"/>
    <lineage>
        <taxon>Bacteria</taxon>
        <taxon>Bacillati</taxon>
        <taxon>Actinomycetota</taxon>
        <taxon>Actinomycetes</taxon>
        <taxon>Kitasatosporales</taxon>
        <taxon>Streptomycetaceae</taxon>
        <taxon>Streptomyces</taxon>
    </lineage>
</organism>
<proteinExistence type="predicted"/>
<gene>
    <name evidence="1" type="ORF">SAVMC3_88690</name>
</gene>
<name>A0A499VT71_STRAX</name>
<reference evidence="1" key="1">
    <citation type="submission" date="2019-04" db="EMBL/GenBank/DDBJ databases">
        <title>Draft genome sequences of Streptomyces avermitilis MC3.</title>
        <authorList>
            <person name="Komaki H."/>
            <person name="Tamura T."/>
            <person name="Hosoyama A."/>
        </authorList>
    </citation>
    <scope>NUCLEOTIDE SEQUENCE</scope>
    <source>
        <strain evidence="1">MC3</strain>
    </source>
</reference>
<dbReference type="AlphaFoldDB" id="A0A499VT71"/>
<dbReference type="EMBL" id="AP019621">
    <property type="protein sequence ID" value="BBJ56240.1"/>
    <property type="molecule type" value="Genomic_DNA"/>
</dbReference>
<sequence length="171" mass="18267">MPSDIEQLTAGRQLTGLRRVLDCPATVTTLRQGPAAAPGDPADWLALLCPAHSEALPEGPGTAAGTDGLCLPCGSVLDYRSAEQLLQSHADLWLTRLTGVDPKTYARVWPDVLNQADRVMRARLGEDTADGDETLHSLAMMLEMASRNAAEGNLCQATVPLAYCETLAQRL</sequence>
<evidence type="ECO:0000313" key="1">
    <source>
        <dbReference type="EMBL" id="BBJ56240.1"/>
    </source>
</evidence>